<dbReference type="CDD" id="cd00866">
    <property type="entry name" value="PEBP_euk"/>
    <property type="match status" value="1"/>
</dbReference>
<evidence type="ECO:0000256" key="1">
    <source>
        <dbReference type="SAM" id="SignalP"/>
    </source>
</evidence>
<dbReference type="Proteomes" id="UP001385951">
    <property type="component" value="Unassembled WGS sequence"/>
</dbReference>
<dbReference type="EMBL" id="JASBNA010000120">
    <property type="protein sequence ID" value="KAK7676370.1"/>
    <property type="molecule type" value="Genomic_DNA"/>
</dbReference>
<evidence type="ECO:0000313" key="2">
    <source>
        <dbReference type="EMBL" id="KAK7676370.1"/>
    </source>
</evidence>
<gene>
    <name evidence="2" type="ORF">QCA50_020674</name>
</gene>
<dbReference type="PANTHER" id="PTHR11362">
    <property type="entry name" value="PHOSPHATIDYLETHANOLAMINE-BINDING PROTEIN"/>
    <property type="match status" value="1"/>
</dbReference>
<dbReference type="PANTHER" id="PTHR11362:SF82">
    <property type="entry name" value="PHOSPHATIDYLETHANOLAMINE-BINDING PROTEIN 4"/>
    <property type="match status" value="1"/>
</dbReference>
<evidence type="ECO:0008006" key="4">
    <source>
        <dbReference type="Google" id="ProtNLM"/>
    </source>
</evidence>
<reference evidence="2 3" key="1">
    <citation type="submission" date="2022-09" db="EMBL/GenBank/DDBJ databases">
        <authorList>
            <person name="Palmer J.M."/>
        </authorList>
    </citation>
    <scope>NUCLEOTIDE SEQUENCE [LARGE SCALE GENOMIC DNA]</scope>
    <source>
        <strain evidence="2 3">DSM 7382</strain>
    </source>
</reference>
<dbReference type="SUPFAM" id="SSF49777">
    <property type="entry name" value="PEBP-like"/>
    <property type="match status" value="1"/>
</dbReference>
<proteinExistence type="predicted"/>
<dbReference type="AlphaFoldDB" id="A0AAW0FC27"/>
<comment type="caution">
    <text evidence="2">The sequence shown here is derived from an EMBL/GenBank/DDBJ whole genome shotgun (WGS) entry which is preliminary data.</text>
</comment>
<accession>A0AAW0FC27</accession>
<dbReference type="InterPro" id="IPR035810">
    <property type="entry name" value="PEBP_euk"/>
</dbReference>
<protein>
    <recommendedName>
        <fullName evidence="4">PEBP-like protein</fullName>
    </recommendedName>
</protein>
<feature type="chain" id="PRO_5043508351" description="PEBP-like protein" evidence="1">
    <location>
        <begin position="20"/>
        <end position="212"/>
    </location>
</feature>
<sequence length="212" mass="22387">MKVLSLSAVISSFVGLALSQDVSLAAVRRAFNTANIPTDASLTFNPSVLFEVTFPQTSGPAVNLHAGIQLPRNATVGPPQFSVRDSFLSPARSFVVAMVDLDAPTPQTPTAAQIRHFLGGDFHPDGSRTRTEKLSNTTAAISNFLQPTPPAGSDPHRYVFLLFNQPQGFDQQTAVTATTSIANFNISQFASEVGLGNPIGGTFMLVGPDPSS</sequence>
<dbReference type="Gene3D" id="3.90.280.10">
    <property type="entry name" value="PEBP-like"/>
    <property type="match status" value="1"/>
</dbReference>
<organism evidence="2 3">
    <name type="scientific">Cerrena zonata</name>
    <dbReference type="NCBI Taxonomy" id="2478898"/>
    <lineage>
        <taxon>Eukaryota</taxon>
        <taxon>Fungi</taxon>
        <taxon>Dikarya</taxon>
        <taxon>Basidiomycota</taxon>
        <taxon>Agaricomycotina</taxon>
        <taxon>Agaricomycetes</taxon>
        <taxon>Polyporales</taxon>
        <taxon>Cerrenaceae</taxon>
        <taxon>Cerrena</taxon>
    </lineage>
</organism>
<feature type="signal peptide" evidence="1">
    <location>
        <begin position="1"/>
        <end position="19"/>
    </location>
</feature>
<dbReference type="InterPro" id="IPR008914">
    <property type="entry name" value="PEBP"/>
</dbReference>
<dbReference type="Pfam" id="PF01161">
    <property type="entry name" value="PBP"/>
    <property type="match status" value="1"/>
</dbReference>
<name>A0AAW0FC27_9APHY</name>
<keyword evidence="1" id="KW-0732">Signal</keyword>
<keyword evidence="3" id="KW-1185">Reference proteome</keyword>
<dbReference type="InterPro" id="IPR036610">
    <property type="entry name" value="PEBP-like_sf"/>
</dbReference>
<evidence type="ECO:0000313" key="3">
    <source>
        <dbReference type="Proteomes" id="UP001385951"/>
    </source>
</evidence>